<evidence type="ECO:0000259" key="3">
    <source>
        <dbReference type="PROSITE" id="PS50977"/>
    </source>
</evidence>
<keyword evidence="1 2" id="KW-0238">DNA-binding</keyword>
<evidence type="ECO:0000313" key="4">
    <source>
        <dbReference type="EMBL" id="MFI2477632.1"/>
    </source>
</evidence>
<evidence type="ECO:0000256" key="2">
    <source>
        <dbReference type="PROSITE-ProRule" id="PRU00335"/>
    </source>
</evidence>
<dbReference type="RefSeq" id="WP_364818601.1">
    <property type="nucleotide sequence ID" value="NZ_JBFAYM010000001.1"/>
</dbReference>
<dbReference type="PRINTS" id="PR00455">
    <property type="entry name" value="HTHTETR"/>
</dbReference>
<dbReference type="EMBL" id="JBIRYO010000027">
    <property type="protein sequence ID" value="MFI2477632.1"/>
    <property type="molecule type" value="Genomic_DNA"/>
</dbReference>
<keyword evidence="5" id="KW-1185">Reference proteome</keyword>
<organism evidence="4 5">
    <name type="scientific">Nocardia xishanensis</name>
    <dbReference type="NCBI Taxonomy" id="238964"/>
    <lineage>
        <taxon>Bacteria</taxon>
        <taxon>Bacillati</taxon>
        <taxon>Actinomycetota</taxon>
        <taxon>Actinomycetes</taxon>
        <taxon>Mycobacteriales</taxon>
        <taxon>Nocardiaceae</taxon>
        <taxon>Nocardia</taxon>
    </lineage>
</organism>
<sequence>MPKIQAATVAEHRAAQRRAILDAARELLAEGGTEAPGLAAVAERTGLARPSVYRYFRSREDLLEAVIADSFPRWSTSVAERMAGLDDPGARVLAYVDANLHLVAVGEHAVVRGLAAVVPGERLAEDSRILHEQLRVPLTEALVDHGADDAEAMSDLIQSIVLAASRMIESGAREAHVRALTHQLLEPYLRAG</sequence>
<evidence type="ECO:0000256" key="1">
    <source>
        <dbReference type="ARBA" id="ARBA00023125"/>
    </source>
</evidence>
<feature type="domain" description="HTH tetR-type" evidence="3">
    <location>
        <begin position="14"/>
        <end position="74"/>
    </location>
</feature>
<dbReference type="InterPro" id="IPR009057">
    <property type="entry name" value="Homeodomain-like_sf"/>
</dbReference>
<feature type="DNA-binding region" description="H-T-H motif" evidence="2">
    <location>
        <begin position="37"/>
        <end position="56"/>
    </location>
</feature>
<dbReference type="SUPFAM" id="SSF46689">
    <property type="entry name" value="Homeodomain-like"/>
    <property type="match status" value="1"/>
</dbReference>
<dbReference type="Gene3D" id="1.10.357.10">
    <property type="entry name" value="Tetracycline Repressor, domain 2"/>
    <property type="match status" value="1"/>
</dbReference>
<dbReference type="InterPro" id="IPR050109">
    <property type="entry name" value="HTH-type_TetR-like_transc_reg"/>
</dbReference>
<evidence type="ECO:0000313" key="5">
    <source>
        <dbReference type="Proteomes" id="UP001611415"/>
    </source>
</evidence>
<protein>
    <submittedName>
        <fullName evidence="4">TetR/AcrR family transcriptional regulator</fullName>
    </submittedName>
</protein>
<reference evidence="4 5" key="1">
    <citation type="submission" date="2024-10" db="EMBL/GenBank/DDBJ databases">
        <title>The Natural Products Discovery Center: Release of the First 8490 Sequenced Strains for Exploring Actinobacteria Biosynthetic Diversity.</title>
        <authorList>
            <person name="Kalkreuter E."/>
            <person name="Kautsar S.A."/>
            <person name="Yang D."/>
            <person name="Bader C.D."/>
            <person name="Teijaro C.N."/>
            <person name="Fluegel L."/>
            <person name="Davis C.M."/>
            <person name="Simpson J.R."/>
            <person name="Lauterbach L."/>
            <person name="Steele A.D."/>
            <person name="Gui C."/>
            <person name="Meng S."/>
            <person name="Li G."/>
            <person name="Viehrig K."/>
            <person name="Ye F."/>
            <person name="Su P."/>
            <person name="Kiefer A.F."/>
            <person name="Nichols A."/>
            <person name="Cepeda A.J."/>
            <person name="Yan W."/>
            <person name="Fan B."/>
            <person name="Jiang Y."/>
            <person name="Adhikari A."/>
            <person name="Zheng C.-J."/>
            <person name="Schuster L."/>
            <person name="Cowan T.M."/>
            <person name="Smanski M.J."/>
            <person name="Chevrette M.G."/>
            <person name="De Carvalho L.P.S."/>
            <person name="Shen B."/>
        </authorList>
    </citation>
    <scope>NUCLEOTIDE SEQUENCE [LARGE SCALE GENOMIC DNA]</scope>
    <source>
        <strain evidence="4 5">NPDC019275</strain>
    </source>
</reference>
<dbReference type="InterPro" id="IPR001647">
    <property type="entry name" value="HTH_TetR"/>
</dbReference>
<name>A0ABW7X927_9NOCA</name>
<dbReference type="PROSITE" id="PS50977">
    <property type="entry name" value="HTH_TETR_2"/>
    <property type="match status" value="1"/>
</dbReference>
<dbReference type="Pfam" id="PF00440">
    <property type="entry name" value="TetR_N"/>
    <property type="match status" value="1"/>
</dbReference>
<dbReference type="Proteomes" id="UP001611415">
    <property type="component" value="Unassembled WGS sequence"/>
</dbReference>
<gene>
    <name evidence="4" type="ORF">ACH49W_30015</name>
</gene>
<dbReference type="PANTHER" id="PTHR30055">
    <property type="entry name" value="HTH-TYPE TRANSCRIPTIONAL REGULATOR RUTR"/>
    <property type="match status" value="1"/>
</dbReference>
<comment type="caution">
    <text evidence="4">The sequence shown here is derived from an EMBL/GenBank/DDBJ whole genome shotgun (WGS) entry which is preliminary data.</text>
</comment>
<accession>A0ABW7X927</accession>
<proteinExistence type="predicted"/>
<dbReference type="PANTHER" id="PTHR30055:SF226">
    <property type="entry name" value="HTH-TYPE TRANSCRIPTIONAL REGULATOR PKSA"/>
    <property type="match status" value="1"/>
</dbReference>